<gene>
    <name evidence="2" type="ORF">niasHT_035705</name>
</gene>
<proteinExistence type="predicted"/>
<reference evidence="2 3" key="1">
    <citation type="submission" date="2024-10" db="EMBL/GenBank/DDBJ databases">
        <authorList>
            <person name="Kim D."/>
        </authorList>
    </citation>
    <scope>NUCLEOTIDE SEQUENCE [LARGE SCALE GENOMIC DNA]</scope>
    <source>
        <strain evidence="2">BH-2024</strain>
    </source>
</reference>
<feature type="region of interest" description="Disordered" evidence="1">
    <location>
        <begin position="1"/>
        <end position="32"/>
    </location>
</feature>
<protein>
    <submittedName>
        <fullName evidence="2">Uncharacterized protein</fullName>
    </submittedName>
</protein>
<keyword evidence="3" id="KW-1185">Reference proteome</keyword>
<sequence length="113" mass="11798">MKVISSTNQQQQRRSNKTPRSRSSKKLGGERLAGDALGCGRSHCDRAGDFACSLAGLSRCSPHCATGTARAPPGRPCRRGPWSRHPIGARPPTARLRPLLAGSQGPATTLGGG</sequence>
<feature type="compositionally biased region" description="Basic residues" evidence="1">
    <location>
        <begin position="14"/>
        <end position="25"/>
    </location>
</feature>
<name>A0ABD2I790_9BILA</name>
<dbReference type="AlphaFoldDB" id="A0ABD2I790"/>
<comment type="caution">
    <text evidence="2">The sequence shown here is derived from an EMBL/GenBank/DDBJ whole genome shotgun (WGS) entry which is preliminary data.</text>
</comment>
<evidence type="ECO:0000313" key="3">
    <source>
        <dbReference type="Proteomes" id="UP001620626"/>
    </source>
</evidence>
<accession>A0ABD2I790</accession>
<feature type="region of interest" description="Disordered" evidence="1">
    <location>
        <begin position="66"/>
        <end position="113"/>
    </location>
</feature>
<evidence type="ECO:0000256" key="1">
    <source>
        <dbReference type="SAM" id="MobiDB-lite"/>
    </source>
</evidence>
<dbReference type="Proteomes" id="UP001620626">
    <property type="component" value="Unassembled WGS sequence"/>
</dbReference>
<organism evidence="2 3">
    <name type="scientific">Heterodera trifolii</name>
    <dbReference type="NCBI Taxonomy" id="157864"/>
    <lineage>
        <taxon>Eukaryota</taxon>
        <taxon>Metazoa</taxon>
        <taxon>Ecdysozoa</taxon>
        <taxon>Nematoda</taxon>
        <taxon>Chromadorea</taxon>
        <taxon>Rhabditida</taxon>
        <taxon>Tylenchina</taxon>
        <taxon>Tylenchomorpha</taxon>
        <taxon>Tylenchoidea</taxon>
        <taxon>Heteroderidae</taxon>
        <taxon>Heteroderinae</taxon>
        <taxon>Heterodera</taxon>
    </lineage>
</organism>
<dbReference type="EMBL" id="JBICBT010001350">
    <property type="protein sequence ID" value="KAL3072023.1"/>
    <property type="molecule type" value="Genomic_DNA"/>
</dbReference>
<evidence type="ECO:0000313" key="2">
    <source>
        <dbReference type="EMBL" id="KAL3072023.1"/>
    </source>
</evidence>